<dbReference type="InParanoid" id="A0A3Q3GI90"/>
<dbReference type="Proteomes" id="UP000261660">
    <property type="component" value="Unplaced"/>
</dbReference>
<keyword evidence="2" id="KW-1185">Reference proteome</keyword>
<dbReference type="GeneTree" id="ENSGT00770000121696"/>
<name>A0A3Q3GI90_9LABR</name>
<organism evidence="1 2">
    <name type="scientific">Labrus bergylta</name>
    <name type="common">ballan wrasse</name>
    <dbReference type="NCBI Taxonomy" id="56723"/>
    <lineage>
        <taxon>Eukaryota</taxon>
        <taxon>Metazoa</taxon>
        <taxon>Chordata</taxon>
        <taxon>Craniata</taxon>
        <taxon>Vertebrata</taxon>
        <taxon>Euteleostomi</taxon>
        <taxon>Actinopterygii</taxon>
        <taxon>Neopterygii</taxon>
        <taxon>Teleostei</taxon>
        <taxon>Neoteleostei</taxon>
        <taxon>Acanthomorphata</taxon>
        <taxon>Eupercaria</taxon>
        <taxon>Labriformes</taxon>
        <taxon>Labridae</taxon>
        <taxon>Labrus</taxon>
    </lineage>
</organism>
<proteinExistence type="predicted"/>
<dbReference type="AlphaFoldDB" id="A0A3Q3GI90"/>
<evidence type="ECO:0000313" key="2">
    <source>
        <dbReference type="Proteomes" id="UP000261660"/>
    </source>
</evidence>
<dbReference type="Ensembl" id="ENSLBET00000034682.1">
    <property type="protein sequence ID" value="ENSLBEP00000033217.1"/>
    <property type="gene ID" value="ENSLBEG00000025030.1"/>
</dbReference>
<accession>A0A3Q3GI90</accession>
<protein>
    <submittedName>
        <fullName evidence="1">Uncharacterized protein</fullName>
    </submittedName>
</protein>
<evidence type="ECO:0000313" key="1">
    <source>
        <dbReference type="Ensembl" id="ENSLBEP00000033217.1"/>
    </source>
</evidence>
<reference evidence="1" key="2">
    <citation type="submission" date="2025-09" db="UniProtKB">
        <authorList>
            <consortium name="Ensembl"/>
        </authorList>
    </citation>
    <scope>IDENTIFICATION</scope>
</reference>
<sequence>MAYLIIVVFFLLPLFILVLHMGRLRWRKQHSAAAISHSDFFTYNMVAMEIFSLSGCGLYQCGVYADDRALLMAGVYLFSITAPGQTMFHVLTFQKREEHVPLCPQGAPKFTQLNVLTGALRRSLCSRCLFS</sequence>
<dbReference type="STRING" id="56723.ENSLBEP00000033217"/>
<reference evidence="1" key="1">
    <citation type="submission" date="2025-08" db="UniProtKB">
        <authorList>
            <consortium name="Ensembl"/>
        </authorList>
    </citation>
    <scope>IDENTIFICATION</scope>
</reference>